<dbReference type="Gene3D" id="3.10.450.100">
    <property type="entry name" value="NTF2-like, domain 1"/>
    <property type="match status" value="1"/>
</dbReference>
<accession>A0ABT4QIM2</accession>
<sequence length="111" mass="12416">MNKSKHRGWIPGGWSLLPFLLLLPLAGCKPDRQPPEAVMQTFTQAWQAGRYALMYSALSAETRQKLSEEAFSGRHRTIYEGIGMNGLTVTSAGPEKIRKNRIKHGLSCMSR</sequence>
<organism evidence="2 3">
    <name type="scientific">Paenibacillus gyeongsangnamensis</name>
    <dbReference type="NCBI Taxonomy" id="3388067"/>
    <lineage>
        <taxon>Bacteria</taxon>
        <taxon>Bacillati</taxon>
        <taxon>Bacillota</taxon>
        <taxon>Bacilli</taxon>
        <taxon>Bacillales</taxon>
        <taxon>Paenibacillaceae</taxon>
        <taxon>Paenibacillus</taxon>
    </lineage>
</organism>
<evidence type="ECO:0000313" key="3">
    <source>
        <dbReference type="Proteomes" id="UP001527882"/>
    </source>
</evidence>
<keyword evidence="3" id="KW-1185">Reference proteome</keyword>
<gene>
    <name evidence="2" type="ORF">O9H85_29985</name>
</gene>
<evidence type="ECO:0000313" key="2">
    <source>
        <dbReference type="EMBL" id="MCZ8516546.1"/>
    </source>
</evidence>
<dbReference type="Proteomes" id="UP001527882">
    <property type="component" value="Unassembled WGS sequence"/>
</dbReference>
<dbReference type="RefSeq" id="WP_269885080.1">
    <property type="nucleotide sequence ID" value="NZ_JAQAGZ010000024.1"/>
</dbReference>
<comment type="caution">
    <text evidence="2">The sequence shown here is derived from an EMBL/GenBank/DDBJ whole genome shotgun (WGS) entry which is preliminary data.</text>
</comment>
<dbReference type="EMBL" id="JAQAGZ010000024">
    <property type="protein sequence ID" value="MCZ8516546.1"/>
    <property type="molecule type" value="Genomic_DNA"/>
</dbReference>
<evidence type="ECO:0000259" key="1">
    <source>
        <dbReference type="Pfam" id="PF05223"/>
    </source>
</evidence>
<dbReference type="Pfam" id="PF05223">
    <property type="entry name" value="MecA_N"/>
    <property type="match status" value="1"/>
</dbReference>
<feature type="domain" description="NTF2-like N-terminal transpeptidase" evidence="1">
    <location>
        <begin position="35"/>
        <end position="100"/>
    </location>
</feature>
<dbReference type="SUPFAM" id="SSF54427">
    <property type="entry name" value="NTF2-like"/>
    <property type="match status" value="1"/>
</dbReference>
<reference evidence="2 3" key="1">
    <citation type="submission" date="2022-12" db="EMBL/GenBank/DDBJ databases">
        <title>Draft genome sequence of Paenibacillus sp. dW9.</title>
        <authorList>
            <person name="Choi E.-W."/>
            <person name="Kim D.-U."/>
        </authorList>
    </citation>
    <scope>NUCLEOTIDE SEQUENCE [LARGE SCALE GENOMIC DNA]</scope>
    <source>
        <strain evidence="3">dW9</strain>
    </source>
</reference>
<proteinExistence type="predicted"/>
<dbReference type="InterPro" id="IPR032710">
    <property type="entry name" value="NTF2-like_dom_sf"/>
</dbReference>
<protein>
    <recommendedName>
        <fullName evidence="1">NTF2-like N-terminal transpeptidase domain-containing protein</fullName>
    </recommendedName>
</protein>
<name>A0ABT4QIM2_9BACL</name>
<dbReference type="InterPro" id="IPR007887">
    <property type="entry name" value="MecA_N"/>
</dbReference>